<evidence type="ECO:0000256" key="9">
    <source>
        <dbReference type="SAM" id="MobiDB-lite"/>
    </source>
</evidence>
<gene>
    <name evidence="10" type="ORF">JKP88DRAFT_100891</name>
</gene>
<comment type="subcellular location">
    <subcellularLocation>
        <location evidence="1 8">Mitochondrion inner membrane</location>
        <topology evidence="1 8">Multi-pass membrane protein</topology>
    </subcellularLocation>
</comment>
<dbReference type="GO" id="GO:0030943">
    <property type="term" value="F:mitochondrion targeting sequence binding"/>
    <property type="evidence" value="ECO:0007669"/>
    <property type="project" value="TreeGrafter"/>
</dbReference>
<protein>
    <recommendedName>
        <fullName evidence="8">Mitochondrial import inner membrane translocase subunit TIM22</fullName>
    </recommendedName>
</protein>
<evidence type="ECO:0000256" key="5">
    <source>
        <dbReference type="ARBA" id="ARBA00022989"/>
    </source>
</evidence>
<keyword evidence="6 8" id="KW-0496">Mitochondrion</keyword>
<dbReference type="Proteomes" id="UP000664859">
    <property type="component" value="Unassembled WGS sequence"/>
</dbReference>
<keyword evidence="11" id="KW-1185">Reference proteome</keyword>
<evidence type="ECO:0000256" key="6">
    <source>
        <dbReference type="ARBA" id="ARBA00023128"/>
    </source>
</evidence>
<keyword evidence="8" id="KW-0811">Translocation</keyword>
<organism evidence="10 11">
    <name type="scientific">Tribonema minus</name>
    <dbReference type="NCBI Taxonomy" id="303371"/>
    <lineage>
        <taxon>Eukaryota</taxon>
        <taxon>Sar</taxon>
        <taxon>Stramenopiles</taxon>
        <taxon>Ochrophyta</taxon>
        <taxon>PX clade</taxon>
        <taxon>Xanthophyceae</taxon>
        <taxon>Tribonematales</taxon>
        <taxon>Tribonemataceae</taxon>
        <taxon>Tribonema</taxon>
    </lineage>
</organism>
<evidence type="ECO:0000256" key="2">
    <source>
        <dbReference type="ARBA" id="ARBA00008444"/>
    </source>
</evidence>
<accession>A0A836C710</accession>
<dbReference type="EMBL" id="JAFCMP010000554">
    <property type="protein sequence ID" value="KAG5175089.1"/>
    <property type="molecule type" value="Genomic_DNA"/>
</dbReference>
<keyword evidence="3 8" id="KW-0812">Transmembrane</keyword>
<proteinExistence type="inferred from homology"/>
<dbReference type="PANTHER" id="PTHR14110">
    <property type="entry name" value="MITOCHONDRIAL IMPORT INNER MEMBRANE TRANSLOCASE SUBUNIT TIM22"/>
    <property type="match status" value="1"/>
</dbReference>
<evidence type="ECO:0000256" key="1">
    <source>
        <dbReference type="ARBA" id="ARBA00004448"/>
    </source>
</evidence>
<comment type="caution">
    <text evidence="10">The sequence shown here is derived from an EMBL/GenBank/DDBJ whole genome shotgun (WGS) entry which is preliminary data.</text>
</comment>
<dbReference type="GO" id="GO:0042721">
    <property type="term" value="C:TIM22 mitochondrial import inner membrane insertion complex"/>
    <property type="evidence" value="ECO:0007669"/>
    <property type="project" value="UniProtKB-UniRule"/>
</dbReference>
<sequence length="199" mass="20592">MHSGGSQGSESPDRLGRWTVGGGLSPSTEQELGGRPLLLKFLPTVKAWDMRTGGTMPPQPPALGESCGARLIMGTAGGFGMGLLFGMFLGAMGDMQPIQVINGREVPQAPLGEQARAAYLGTKSRSLGMAKNFASFSAIFMASECVIEKMRGKHDMMNSVYGGCITGMAFGIKAGPKEAVGGCLGMAAFSAVIDAVMGH</sequence>
<feature type="region of interest" description="Disordered" evidence="9">
    <location>
        <begin position="1"/>
        <end position="31"/>
    </location>
</feature>
<comment type="subunit">
    <text evidence="8">Component of the TIM22 complex.</text>
</comment>
<dbReference type="Pfam" id="PF02466">
    <property type="entry name" value="Tim17"/>
    <property type="match status" value="1"/>
</dbReference>
<evidence type="ECO:0000313" key="10">
    <source>
        <dbReference type="EMBL" id="KAG5175089.1"/>
    </source>
</evidence>
<comment type="caution">
    <text evidence="8">Lacks conserved residue(s) required for the propagation of feature annotation.</text>
</comment>
<evidence type="ECO:0000256" key="8">
    <source>
        <dbReference type="RuleBase" id="RU367038"/>
    </source>
</evidence>
<keyword evidence="7 8" id="KW-0472">Membrane</keyword>
<dbReference type="AlphaFoldDB" id="A0A836C710"/>
<dbReference type="OrthoDB" id="270720at2759"/>
<dbReference type="PANTHER" id="PTHR14110:SF0">
    <property type="entry name" value="MITOCHONDRIAL IMPORT INNER MEMBRANE TRANSLOCASE SUBUNIT TIM22"/>
    <property type="match status" value="1"/>
</dbReference>
<comment type="function">
    <text evidence="8">Essential core component of the TIM22 complex, a complex that mediates the import and insertion of multi-pass transmembrane proteins into the mitochondrial inner membrane. In the TIM22 complex, it constitutes the voltage-activated and signal-gated channel. Forms a twin-pore translocase that uses the membrane potential as external driving force in 2 voltage-dependent steps.</text>
</comment>
<keyword evidence="8" id="KW-0653">Protein transport</keyword>
<evidence type="ECO:0000256" key="4">
    <source>
        <dbReference type="ARBA" id="ARBA00022792"/>
    </source>
</evidence>
<keyword evidence="4 8" id="KW-0999">Mitochondrion inner membrane</keyword>
<evidence type="ECO:0000313" key="11">
    <source>
        <dbReference type="Proteomes" id="UP000664859"/>
    </source>
</evidence>
<dbReference type="InterPro" id="IPR039175">
    <property type="entry name" value="TIM22"/>
</dbReference>
<dbReference type="GO" id="GO:0045039">
    <property type="term" value="P:protein insertion into mitochondrial inner membrane"/>
    <property type="evidence" value="ECO:0007669"/>
    <property type="project" value="UniProtKB-UniRule"/>
</dbReference>
<keyword evidence="5 8" id="KW-1133">Transmembrane helix</keyword>
<feature type="transmembrane region" description="Helical" evidence="8">
    <location>
        <begin position="71"/>
        <end position="92"/>
    </location>
</feature>
<keyword evidence="8" id="KW-0813">Transport</keyword>
<comment type="similarity">
    <text evidence="2 8">Belongs to the Tim17/Tim22/Tim23 family.</text>
</comment>
<evidence type="ECO:0000256" key="3">
    <source>
        <dbReference type="ARBA" id="ARBA00022692"/>
    </source>
</evidence>
<name>A0A836C710_9STRA</name>
<dbReference type="GO" id="GO:0008320">
    <property type="term" value="F:protein transmembrane transporter activity"/>
    <property type="evidence" value="ECO:0007669"/>
    <property type="project" value="UniProtKB-UniRule"/>
</dbReference>
<reference evidence="10" key="1">
    <citation type="submission" date="2021-02" db="EMBL/GenBank/DDBJ databases">
        <title>First Annotated Genome of the Yellow-green Alga Tribonema minus.</title>
        <authorList>
            <person name="Mahan K.M."/>
        </authorList>
    </citation>
    <scope>NUCLEOTIDE SEQUENCE</scope>
    <source>
        <strain evidence="10">UTEX B ZZ1240</strain>
    </source>
</reference>
<evidence type="ECO:0000256" key="7">
    <source>
        <dbReference type="ARBA" id="ARBA00023136"/>
    </source>
</evidence>